<name>A0A1M5Q7L1_9RHOB</name>
<dbReference type="Proteomes" id="UP000184211">
    <property type="component" value="Unassembled WGS sequence"/>
</dbReference>
<dbReference type="GO" id="GO:0022857">
    <property type="term" value="F:transmembrane transporter activity"/>
    <property type="evidence" value="ECO:0007669"/>
    <property type="project" value="InterPro"/>
</dbReference>
<dbReference type="STRING" id="870908.SAMN04488044_1889"/>
<feature type="transmembrane region" description="Helical" evidence="9">
    <location>
        <begin position="212"/>
        <end position="238"/>
    </location>
</feature>
<dbReference type="RefSeq" id="WP_072792804.1">
    <property type="nucleotide sequence ID" value="NZ_FQWM01000003.1"/>
</dbReference>
<reference evidence="12" key="1">
    <citation type="submission" date="2016-11" db="EMBL/GenBank/DDBJ databases">
        <authorList>
            <person name="Varghese N."/>
            <person name="Submissions S."/>
        </authorList>
    </citation>
    <scope>NUCLEOTIDE SEQUENCE [LARGE SCALE GENOMIC DNA]</scope>
    <source>
        <strain evidence="12">DSM 28223</strain>
    </source>
</reference>
<keyword evidence="8 9" id="KW-0472">Membrane</keyword>
<feature type="transmembrane region" description="Helical" evidence="9">
    <location>
        <begin position="73"/>
        <end position="96"/>
    </location>
</feature>
<accession>A0A1M5Q7L1</accession>
<dbReference type="OrthoDB" id="9814550at2"/>
<protein>
    <submittedName>
        <fullName evidence="11">Arginine/ornithine transport system permease protein</fullName>
    </submittedName>
</protein>
<organism evidence="11 12">
    <name type="scientific">Cognatishimia maritima</name>
    <dbReference type="NCBI Taxonomy" id="870908"/>
    <lineage>
        <taxon>Bacteria</taxon>
        <taxon>Pseudomonadati</taxon>
        <taxon>Pseudomonadota</taxon>
        <taxon>Alphaproteobacteria</taxon>
        <taxon>Rhodobacterales</taxon>
        <taxon>Paracoccaceae</taxon>
        <taxon>Cognatishimia</taxon>
    </lineage>
</organism>
<evidence type="ECO:0000256" key="9">
    <source>
        <dbReference type="RuleBase" id="RU363032"/>
    </source>
</evidence>
<evidence type="ECO:0000256" key="6">
    <source>
        <dbReference type="ARBA" id="ARBA00022692"/>
    </source>
</evidence>
<dbReference type="InterPro" id="IPR010065">
    <property type="entry name" value="AA_ABC_transptr_permease_3TM"/>
</dbReference>
<dbReference type="Gene3D" id="1.10.3720.10">
    <property type="entry name" value="MetI-like"/>
    <property type="match status" value="1"/>
</dbReference>
<keyword evidence="6 9" id="KW-0812">Transmembrane</keyword>
<evidence type="ECO:0000256" key="3">
    <source>
        <dbReference type="ARBA" id="ARBA00022448"/>
    </source>
</evidence>
<dbReference type="Pfam" id="PF00528">
    <property type="entry name" value="BPD_transp_1"/>
    <property type="match status" value="1"/>
</dbReference>
<gene>
    <name evidence="11" type="ORF">SAMN04488044_1889</name>
</gene>
<proteinExistence type="inferred from homology"/>
<dbReference type="InterPro" id="IPR000515">
    <property type="entry name" value="MetI-like"/>
</dbReference>
<evidence type="ECO:0000256" key="2">
    <source>
        <dbReference type="ARBA" id="ARBA00010072"/>
    </source>
</evidence>
<dbReference type="AlphaFoldDB" id="A0A1M5Q7L1"/>
<keyword evidence="4" id="KW-1003">Cell membrane</keyword>
<dbReference type="PANTHER" id="PTHR30614">
    <property type="entry name" value="MEMBRANE COMPONENT OF AMINO ACID ABC TRANSPORTER"/>
    <property type="match status" value="1"/>
</dbReference>
<evidence type="ECO:0000313" key="11">
    <source>
        <dbReference type="EMBL" id="SHH09771.1"/>
    </source>
</evidence>
<dbReference type="GO" id="GO:0006865">
    <property type="term" value="P:amino acid transport"/>
    <property type="evidence" value="ECO:0007669"/>
    <property type="project" value="TreeGrafter"/>
</dbReference>
<keyword evidence="7 9" id="KW-1133">Transmembrane helix</keyword>
<dbReference type="PANTHER" id="PTHR30614:SF10">
    <property type="entry name" value="ARGININE ABC TRANSPORTER PERMEASE PROTEIN ARTM"/>
    <property type="match status" value="1"/>
</dbReference>
<evidence type="ECO:0000256" key="5">
    <source>
        <dbReference type="ARBA" id="ARBA00022519"/>
    </source>
</evidence>
<dbReference type="GO" id="GO:0043190">
    <property type="term" value="C:ATP-binding cassette (ABC) transporter complex"/>
    <property type="evidence" value="ECO:0007669"/>
    <property type="project" value="InterPro"/>
</dbReference>
<dbReference type="PROSITE" id="PS50928">
    <property type="entry name" value="ABC_TM1"/>
    <property type="match status" value="1"/>
</dbReference>
<comment type="subcellular location">
    <subcellularLocation>
        <location evidence="1">Cell inner membrane</location>
        <topology evidence="1">Multi-pass membrane protein</topology>
    </subcellularLocation>
    <subcellularLocation>
        <location evidence="9">Cell membrane</location>
        <topology evidence="9">Multi-pass membrane protein</topology>
    </subcellularLocation>
</comment>
<feature type="transmembrane region" description="Helical" evidence="9">
    <location>
        <begin position="37"/>
        <end position="61"/>
    </location>
</feature>
<keyword evidence="5" id="KW-0997">Cell inner membrane</keyword>
<dbReference type="EMBL" id="FQWM01000003">
    <property type="protein sequence ID" value="SHH09771.1"/>
    <property type="molecule type" value="Genomic_DNA"/>
</dbReference>
<dbReference type="InterPro" id="IPR043429">
    <property type="entry name" value="ArtM/GltK/GlnP/TcyL/YhdX-like"/>
</dbReference>
<evidence type="ECO:0000313" key="12">
    <source>
        <dbReference type="Proteomes" id="UP000184211"/>
    </source>
</evidence>
<keyword evidence="12" id="KW-1185">Reference proteome</keyword>
<dbReference type="SUPFAM" id="SSF161098">
    <property type="entry name" value="MetI-like"/>
    <property type="match status" value="1"/>
</dbReference>
<evidence type="ECO:0000259" key="10">
    <source>
        <dbReference type="PROSITE" id="PS50928"/>
    </source>
</evidence>
<dbReference type="NCBIfam" id="TIGR01726">
    <property type="entry name" value="HEQRo_perm_3TM"/>
    <property type="match status" value="1"/>
</dbReference>
<evidence type="ECO:0000256" key="1">
    <source>
        <dbReference type="ARBA" id="ARBA00004429"/>
    </source>
</evidence>
<evidence type="ECO:0000256" key="4">
    <source>
        <dbReference type="ARBA" id="ARBA00022475"/>
    </source>
</evidence>
<evidence type="ECO:0000256" key="8">
    <source>
        <dbReference type="ARBA" id="ARBA00023136"/>
    </source>
</evidence>
<keyword evidence="3 9" id="KW-0813">Transport</keyword>
<feature type="domain" description="ABC transmembrane type-1" evidence="10">
    <location>
        <begin position="37"/>
        <end position="235"/>
    </location>
</feature>
<dbReference type="CDD" id="cd06261">
    <property type="entry name" value="TM_PBP2"/>
    <property type="match status" value="1"/>
</dbReference>
<comment type="similarity">
    <text evidence="2">Belongs to the binding-protein-dependent transport system permease family. HisMQ subfamily.</text>
</comment>
<evidence type="ECO:0000256" key="7">
    <source>
        <dbReference type="ARBA" id="ARBA00022989"/>
    </source>
</evidence>
<dbReference type="InterPro" id="IPR035906">
    <property type="entry name" value="MetI-like_sf"/>
</dbReference>
<sequence length="261" mass="29567">MEAERTFWEYLRDFSENQAPLDFVLVYDNLDKFFEGALVTLQLTFLALLIGGLMAIPMALARANKVSVLNPIIWCYTYAFRGTPLLVQTYLFYFGLGQFEAVRESFLWSPILSDPWWCVLIAFTLNTAAYTTEFLRGAIETTPRGEIEASVAAGMSPWLRTRLVVLPSAFRRALPAYSNEVIFTLHGSVIASTVTLQDLLGVGRWLNGRYYLAYEGFVTAMLFYMAIVLMITVAFKLAEKRYLKHLRPRESTEETAASATV</sequence>